<evidence type="ECO:0000313" key="13">
    <source>
        <dbReference type="EMBL" id="RSL32626.1"/>
    </source>
</evidence>
<evidence type="ECO:0000256" key="2">
    <source>
        <dbReference type="ARBA" id="ARBA00005745"/>
    </source>
</evidence>
<comment type="caution">
    <text evidence="13">The sequence shown here is derived from an EMBL/GenBank/DDBJ whole genome shotgun (WGS) entry which is preliminary data.</text>
</comment>
<evidence type="ECO:0000256" key="1">
    <source>
        <dbReference type="ARBA" id="ARBA00004429"/>
    </source>
</evidence>
<dbReference type="GO" id="GO:0005886">
    <property type="term" value="C:plasma membrane"/>
    <property type="evidence" value="ECO:0007669"/>
    <property type="project" value="UniProtKB-SubCell"/>
</dbReference>
<sequence length="402" mass="44467">MPYYQYKGRNKKGQIVSGKKKGASETQVKEKLREQGIAVKELKVLEGLLYRDLSLGQKVSTKEFVLFLRQFSTLLQAGISLVEATNILARQMTKKSFRAILFEVEEELRGGRSFSEAAANHPAVFTSLFVNMVKAGEAGGSLDDILDRLASYYEKQYETRRKVVSALTYPAVIGTVAVAVILFLLTAIVPTFASMYESFDSELPAITTIVLNAGDLIGGWWWVLLLAGGVIPFLLKKGRRQNRRFLYYTDYFMLKMPVFGTLLQKAAIARMTRTLSSLFGSSVPIIQSVSIVERVVGNEIVASTLREARGSLERGESIATPLERHWVFPPMVTQMIAVGETSGSLDTMLSKVADYYEAEVDAATDQIKSLIEPIMILILAIAVGVIVASIAVPMFEMFDSVQ</sequence>
<dbReference type="InterPro" id="IPR042094">
    <property type="entry name" value="T2SS_GspF_sf"/>
</dbReference>
<keyword evidence="5" id="KW-0997">Cell inner membrane</keyword>
<keyword evidence="6 9" id="KW-0812">Transmembrane</keyword>
<dbReference type="OrthoDB" id="9805682at2"/>
<evidence type="ECO:0000256" key="6">
    <source>
        <dbReference type="ARBA" id="ARBA00022692"/>
    </source>
</evidence>
<keyword evidence="4" id="KW-1003">Cell membrane</keyword>
<evidence type="ECO:0000256" key="10">
    <source>
        <dbReference type="SAM" id="MobiDB-lite"/>
    </source>
</evidence>
<dbReference type="EMBL" id="RBVX01000013">
    <property type="protein sequence ID" value="RSL32626.1"/>
    <property type="molecule type" value="Genomic_DNA"/>
</dbReference>
<evidence type="ECO:0000256" key="3">
    <source>
        <dbReference type="ARBA" id="ARBA00022448"/>
    </source>
</evidence>
<evidence type="ECO:0000256" key="7">
    <source>
        <dbReference type="ARBA" id="ARBA00022989"/>
    </source>
</evidence>
<keyword evidence="3 9" id="KW-0813">Transport</keyword>
<feature type="domain" description="Type II secretion system protein GspF" evidence="12">
    <location>
        <begin position="272"/>
        <end position="393"/>
    </location>
</feature>
<organism evidence="13 14">
    <name type="scientific">Salibacterium salarium</name>
    <dbReference type="NCBI Taxonomy" id="284579"/>
    <lineage>
        <taxon>Bacteria</taxon>
        <taxon>Bacillati</taxon>
        <taxon>Bacillota</taxon>
        <taxon>Bacilli</taxon>
        <taxon>Bacillales</taxon>
        <taxon>Bacillaceae</taxon>
    </lineage>
</organism>
<dbReference type="Proteomes" id="UP000275076">
    <property type="component" value="Unassembled WGS sequence"/>
</dbReference>
<dbReference type="Pfam" id="PF00482">
    <property type="entry name" value="T2SSF"/>
    <property type="match status" value="2"/>
</dbReference>
<dbReference type="FunFam" id="1.20.81.30:FF:000001">
    <property type="entry name" value="Type II secretion system protein F"/>
    <property type="match status" value="2"/>
</dbReference>
<evidence type="ECO:0000256" key="9">
    <source>
        <dbReference type="RuleBase" id="RU003923"/>
    </source>
</evidence>
<feature type="region of interest" description="Disordered" evidence="10">
    <location>
        <begin position="1"/>
        <end position="22"/>
    </location>
</feature>
<evidence type="ECO:0000256" key="8">
    <source>
        <dbReference type="ARBA" id="ARBA00023136"/>
    </source>
</evidence>
<comment type="subcellular location">
    <subcellularLocation>
        <location evidence="1">Cell inner membrane</location>
        <topology evidence="1">Multi-pass membrane protein</topology>
    </subcellularLocation>
    <subcellularLocation>
        <location evidence="9">Cell membrane</location>
        <topology evidence="9">Multi-pass membrane protein</topology>
    </subcellularLocation>
</comment>
<name>A0A428N2S3_9BACI</name>
<evidence type="ECO:0000256" key="5">
    <source>
        <dbReference type="ARBA" id="ARBA00022519"/>
    </source>
</evidence>
<evidence type="ECO:0000256" key="4">
    <source>
        <dbReference type="ARBA" id="ARBA00022475"/>
    </source>
</evidence>
<dbReference type="Gene3D" id="1.20.81.30">
    <property type="entry name" value="Type II secretion system (T2SS), domain F"/>
    <property type="match status" value="2"/>
</dbReference>
<dbReference type="RefSeq" id="WP_125556546.1">
    <property type="nucleotide sequence ID" value="NZ_RBVX01000013.1"/>
</dbReference>
<feature type="transmembrane region" description="Helical" evidence="11">
    <location>
        <begin position="167"/>
        <end position="196"/>
    </location>
</feature>
<evidence type="ECO:0000256" key="11">
    <source>
        <dbReference type="SAM" id="Phobius"/>
    </source>
</evidence>
<protein>
    <submittedName>
        <fullName evidence="13">Type II secretion system F family protein</fullName>
    </submittedName>
</protein>
<dbReference type="GO" id="GO:0015628">
    <property type="term" value="P:protein secretion by the type II secretion system"/>
    <property type="evidence" value="ECO:0007669"/>
    <property type="project" value="TreeGrafter"/>
</dbReference>
<dbReference type="PANTHER" id="PTHR30012:SF0">
    <property type="entry name" value="TYPE II SECRETION SYSTEM PROTEIN F-RELATED"/>
    <property type="match status" value="1"/>
</dbReference>
<dbReference type="AlphaFoldDB" id="A0A428N2S3"/>
<dbReference type="InterPro" id="IPR003004">
    <property type="entry name" value="GspF/PilC"/>
</dbReference>
<reference evidence="13 14" key="1">
    <citation type="submission" date="2018-10" db="EMBL/GenBank/DDBJ databases">
        <title>Draft genome sequence of Bacillus salarius IM0101, isolated from a hypersaline soil in Inner Mongolia, China.</title>
        <authorList>
            <person name="Yamprayoonswat W."/>
            <person name="Boonvisut S."/>
            <person name="Jumpathong W."/>
            <person name="Sittihan S."/>
            <person name="Ruangsuj P."/>
            <person name="Wanthongcharoen S."/>
            <person name="Thongpramul N."/>
            <person name="Pimmason S."/>
            <person name="Yu B."/>
            <person name="Yasawong M."/>
        </authorList>
    </citation>
    <scope>NUCLEOTIDE SEQUENCE [LARGE SCALE GENOMIC DNA]</scope>
    <source>
        <strain evidence="13 14">IM0101</strain>
    </source>
</reference>
<feature type="domain" description="Type II secretion system protein GspF" evidence="12">
    <location>
        <begin position="67"/>
        <end position="190"/>
    </location>
</feature>
<dbReference type="InterPro" id="IPR018076">
    <property type="entry name" value="T2SS_GspF_dom"/>
</dbReference>
<accession>A0A428N2S3</accession>
<dbReference type="PROSITE" id="PS00874">
    <property type="entry name" value="T2SP_F"/>
    <property type="match status" value="1"/>
</dbReference>
<keyword evidence="8 11" id="KW-0472">Membrane</keyword>
<evidence type="ECO:0000313" key="14">
    <source>
        <dbReference type="Proteomes" id="UP000275076"/>
    </source>
</evidence>
<evidence type="ECO:0000259" key="12">
    <source>
        <dbReference type="Pfam" id="PF00482"/>
    </source>
</evidence>
<dbReference type="PRINTS" id="PR00812">
    <property type="entry name" value="BCTERIALGSPF"/>
</dbReference>
<proteinExistence type="inferred from homology"/>
<keyword evidence="14" id="KW-1185">Reference proteome</keyword>
<gene>
    <name evidence="13" type="ORF">D7Z54_14335</name>
</gene>
<comment type="similarity">
    <text evidence="2 9">Belongs to the GSP F family.</text>
</comment>
<keyword evidence="7 11" id="KW-1133">Transmembrane helix</keyword>
<dbReference type="PANTHER" id="PTHR30012">
    <property type="entry name" value="GENERAL SECRETION PATHWAY PROTEIN"/>
    <property type="match status" value="1"/>
</dbReference>
<feature type="transmembrane region" description="Helical" evidence="11">
    <location>
        <begin position="374"/>
        <end position="395"/>
    </location>
</feature>
<dbReference type="InterPro" id="IPR001992">
    <property type="entry name" value="T2SS_GspF/T4SS_PilC_CS"/>
</dbReference>
<feature type="transmembrane region" description="Helical" evidence="11">
    <location>
        <begin position="216"/>
        <end position="235"/>
    </location>
</feature>